<dbReference type="OrthoDB" id="9810065at2"/>
<evidence type="ECO:0000313" key="7">
    <source>
        <dbReference type="Proteomes" id="UP000316093"/>
    </source>
</evidence>
<accession>A0A4Y5Z789</accession>
<dbReference type="KEGG" id="lpy:FIV34_20150"/>
<dbReference type="Pfam" id="PF00126">
    <property type="entry name" value="HTH_1"/>
    <property type="match status" value="1"/>
</dbReference>
<name>A0A4Y5Z789_9GAMM</name>
<proteinExistence type="inferred from homology"/>
<dbReference type="InterPro" id="IPR036390">
    <property type="entry name" value="WH_DNA-bd_sf"/>
</dbReference>
<dbReference type="Proteomes" id="UP000316093">
    <property type="component" value="Chromosome"/>
</dbReference>
<feature type="domain" description="HTH lysR-type" evidence="5">
    <location>
        <begin position="1"/>
        <end position="58"/>
    </location>
</feature>
<dbReference type="InterPro" id="IPR058163">
    <property type="entry name" value="LysR-type_TF_proteobact-type"/>
</dbReference>
<evidence type="ECO:0000256" key="4">
    <source>
        <dbReference type="ARBA" id="ARBA00023163"/>
    </source>
</evidence>
<keyword evidence="7" id="KW-1185">Reference proteome</keyword>
<sequence length="297" mass="31913">MDLLALADFNAVASHEGFGAASRATGRPKATLSRRVRELEDALGVRLVDRGARPFRLTEEGAVLHGETAGMLGRIEGIAADLAAGTGAPHGRLRVSVPVLFAQRGLGRLAARYVAMYPAVELEVIADDRFVDPLAEGFDVIIRANPKPTTELAGRCFLRDHYVVAASPALPRPRDGASFPAIVLPAMAQTDAWHVVDGKKRMAIVPRTVLRLSSMTMVNDAVHEGTGAAMLPASLIGGDLARGDLVSWGDVESRTIEVWALYPPQRHVAPKVSAFVQLLVDHFKDASPRHFVELGVR</sequence>
<protein>
    <submittedName>
        <fullName evidence="6">LysR family transcriptional regulator</fullName>
    </submittedName>
</protein>
<dbReference type="SUPFAM" id="SSF46785">
    <property type="entry name" value="Winged helix' DNA-binding domain"/>
    <property type="match status" value="1"/>
</dbReference>
<evidence type="ECO:0000256" key="2">
    <source>
        <dbReference type="ARBA" id="ARBA00023015"/>
    </source>
</evidence>
<dbReference type="GO" id="GO:0003700">
    <property type="term" value="F:DNA-binding transcription factor activity"/>
    <property type="evidence" value="ECO:0007669"/>
    <property type="project" value="InterPro"/>
</dbReference>
<dbReference type="SUPFAM" id="SSF53850">
    <property type="entry name" value="Periplasmic binding protein-like II"/>
    <property type="match status" value="1"/>
</dbReference>
<dbReference type="InterPro" id="IPR000847">
    <property type="entry name" value="LysR_HTH_N"/>
</dbReference>
<evidence type="ECO:0000256" key="1">
    <source>
        <dbReference type="ARBA" id="ARBA00009437"/>
    </source>
</evidence>
<evidence type="ECO:0000259" key="5">
    <source>
        <dbReference type="PROSITE" id="PS50931"/>
    </source>
</evidence>
<dbReference type="PANTHER" id="PTHR30537">
    <property type="entry name" value="HTH-TYPE TRANSCRIPTIONAL REGULATOR"/>
    <property type="match status" value="1"/>
</dbReference>
<keyword evidence="3" id="KW-0238">DNA-binding</keyword>
<dbReference type="Pfam" id="PF03466">
    <property type="entry name" value="LysR_substrate"/>
    <property type="match status" value="1"/>
</dbReference>
<keyword evidence="2" id="KW-0805">Transcription regulation</keyword>
<dbReference type="InterPro" id="IPR005119">
    <property type="entry name" value="LysR_subst-bd"/>
</dbReference>
<dbReference type="RefSeq" id="WP_139985264.1">
    <property type="nucleotide sequence ID" value="NZ_CP041046.1"/>
</dbReference>
<dbReference type="AlphaFoldDB" id="A0A4Y5Z789"/>
<evidence type="ECO:0000256" key="3">
    <source>
        <dbReference type="ARBA" id="ARBA00023125"/>
    </source>
</evidence>
<dbReference type="EMBL" id="CP041046">
    <property type="protein sequence ID" value="QDE41342.1"/>
    <property type="molecule type" value="Genomic_DNA"/>
</dbReference>
<dbReference type="Gene3D" id="1.10.10.10">
    <property type="entry name" value="Winged helix-like DNA-binding domain superfamily/Winged helix DNA-binding domain"/>
    <property type="match status" value="1"/>
</dbReference>
<dbReference type="CDD" id="cd08422">
    <property type="entry name" value="PBP2_CrgA_like"/>
    <property type="match status" value="1"/>
</dbReference>
<organism evidence="6 7">
    <name type="scientific">Luteibacter pinisoli</name>
    <dbReference type="NCBI Taxonomy" id="2589080"/>
    <lineage>
        <taxon>Bacteria</taxon>
        <taxon>Pseudomonadati</taxon>
        <taxon>Pseudomonadota</taxon>
        <taxon>Gammaproteobacteria</taxon>
        <taxon>Lysobacterales</taxon>
        <taxon>Rhodanobacteraceae</taxon>
        <taxon>Luteibacter</taxon>
    </lineage>
</organism>
<comment type="similarity">
    <text evidence="1">Belongs to the LysR transcriptional regulatory family.</text>
</comment>
<reference evidence="6 7" key="1">
    <citation type="submission" date="2019-06" db="EMBL/GenBank/DDBJ databases">
        <title>A complete genome sequence for Luteibacter pinisoli MAH-14.</title>
        <authorList>
            <person name="Baltrus D.A."/>
        </authorList>
    </citation>
    <scope>NUCLEOTIDE SEQUENCE [LARGE SCALE GENOMIC DNA]</scope>
    <source>
        <strain evidence="6 7">MAH-14</strain>
    </source>
</reference>
<dbReference type="PROSITE" id="PS50931">
    <property type="entry name" value="HTH_LYSR"/>
    <property type="match status" value="1"/>
</dbReference>
<gene>
    <name evidence="6" type="ORF">FIV34_20150</name>
</gene>
<dbReference type="Gene3D" id="3.40.190.290">
    <property type="match status" value="1"/>
</dbReference>
<dbReference type="PANTHER" id="PTHR30537:SF5">
    <property type="entry name" value="HTH-TYPE TRANSCRIPTIONAL ACTIVATOR TTDR-RELATED"/>
    <property type="match status" value="1"/>
</dbReference>
<evidence type="ECO:0000313" key="6">
    <source>
        <dbReference type="EMBL" id="QDE41342.1"/>
    </source>
</evidence>
<keyword evidence="4" id="KW-0804">Transcription</keyword>
<dbReference type="GO" id="GO:0003677">
    <property type="term" value="F:DNA binding"/>
    <property type="evidence" value="ECO:0007669"/>
    <property type="project" value="UniProtKB-KW"/>
</dbReference>
<dbReference type="InterPro" id="IPR036388">
    <property type="entry name" value="WH-like_DNA-bd_sf"/>
</dbReference>